<dbReference type="AlphaFoldDB" id="A0A7D8YR80"/>
<dbReference type="InterPro" id="IPR045254">
    <property type="entry name" value="Nit1/2_C-N_Hydrolase"/>
</dbReference>
<dbReference type="CDD" id="cd07572">
    <property type="entry name" value="nit"/>
    <property type="match status" value="1"/>
</dbReference>
<dbReference type="Proteomes" id="UP000481288">
    <property type="component" value="Unassembled WGS sequence"/>
</dbReference>
<name>A0A7D8YR80_9HELO</name>
<dbReference type="PANTHER" id="PTHR23088:SF27">
    <property type="entry name" value="DEAMINATED GLUTATHIONE AMIDASE"/>
    <property type="match status" value="1"/>
</dbReference>
<organism evidence="3 4">
    <name type="scientific">Lachnellula cervina</name>
    <dbReference type="NCBI Taxonomy" id="1316786"/>
    <lineage>
        <taxon>Eukaryota</taxon>
        <taxon>Fungi</taxon>
        <taxon>Dikarya</taxon>
        <taxon>Ascomycota</taxon>
        <taxon>Pezizomycotina</taxon>
        <taxon>Leotiomycetes</taxon>
        <taxon>Helotiales</taxon>
        <taxon>Lachnaceae</taxon>
        <taxon>Lachnellula</taxon>
    </lineage>
</organism>
<dbReference type="SUPFAM" id="SSF56317">
    <property type="entry name" value="Carbon-nitrogen hydrolase"/>
    <property type="match status" value="1"/>
</dbReference>
<protein>
    <submittedName>
        <fullName evidence="3">Putative hydrolase nit2</fullName>
    </submittedName>
</protein>
<comment type="caution">
    <text evidence="3">The sequence shown here is derived from an EMBL/GenBank/DDBJ whole genome shotgun (WGS) entry which is preliminary data.</text>
</comment>
<evidence type="ECO:0000256" key="1">
    <source>
        <dbReference type="ARBA" id="ARBA00022801"/>
    </source>
</evidence>
<keyword evidence="1 3" id="KW-0378">Hydrolase</keyword>
<dbReference type="OrthoDB" id="10250282at2759"/>
<dbReference type="InterPro" id="IPR036526">
    <property type="entry name" value="C-N_Hydrolase_sf"/>
</dbReference>
<dbReference type="PROSITE" id="PS50263">
    <property type="entry name" value="CN_HYDROLASE"/>
    <property type="match status" value="1"/>
</dbReference>
<evidence type="ECO:0000313" key="3">
    <source>
        <dbReference type="EMBL" id="TVY58491.1"/>
    </source>
</evidence>
<evidence type="ECO:0000313" key="4">
    <source>
        <dbReference type="Proteomes" id="UP000481288"/>
    </source>
</evidence>
<reference evidence="3 4" key="1">
    <citation type="submission" date="2018-05" db="EMBL/GenBank/DDBJ databases">
        <title>Whole genome sequencing for identification of molecular markers to develop diagnostic detection tools for the regulated plant pathogen Lachnellula willkommii.</title>
        <authorList>
            <person name="Giroux E."/>
            <person name="Bilodeau G."/>
        </authorList>
    </citation>
    <scope>NUCLEOTIDE SEQUENCE [LARGE SCALE GENOMIC DNA]</scope>
    <source>
        <strain evidence="3 4">CBS 625.97</strain>
    </source>
</reference>
<dbReference type="PANTHER" id="PTHR23088">
    <property type="entry name" value="NITRILASE-RELATED"/>
    <property type="match status" value="1"/>
</dbReference>
<accession>A0A7D8YR80</accession>
<keyword evidence="4" id="KW-1185">Reference proteome</keyword>
<dbReference type="InterPro" id="IPR003010">
    <property type="entry name" value="C-N_Hydrolase"/>
</dbReference>
<feature type="domain" description="CN hydrolase" evidence="2">
    <location>
        <begin position="1"/>
        <end position="279"/>
    </location>
</feature>
<evidence type="ECO:0000259" key="2">
    <source>
        <dbReference type="PROSITE" id="PS50263"/>
    </source>
</evidence>
<gene>
    <name evidence="3" type="primary">nit2_0</name>
    <name evidence="3" type="ORF">LCER1_G002464</name>
</gene>
<dbReference type="GO" id="GO:0016811">
    <property type="term" value="F:hydrolase activity, acting on carbon-nitrogen (but not peptide) bonds, in linear amides"/>
    <property type="evidence" value="ECO:0007669"/>
    <property type="project" value="InterPro"/>
</dbReference>
<dbReference type="Pfam" id="PF00795">
    <property type="entry name" value="CN_hydrolase"/>
    <property type="match status" value="2"/>
</dbReference>
<sequence length="301" mass="33041">MNDNLTQAQTLVKKAVAAGAKVPLPPFPSHPISSHSHPQALFLPEASDYISHTASETLTLVRSVSTSPYVLGLQALAKNHKVAINAGIHEPGDGKEGKIKNTSIWIDEDGVIVERYQKLHLFDMDLKRGPRARESDTFEEGKEISKPFQTPVGLVGLLICFDVSYRIASDLSYTFASREKRWHLRFPEVGLALKRQGAQLITYSSAFTVPTGKAHWEILLRARAIETQAYVVAAAQAGQHNAGRVTYGHSMVISPWGEVVAELGGEFKGPEIATAVVDLALVKSIREQVPLKRRTDVYPEV</sequence>
<dbReference type="EMBL" id="QGMG01000038">
    <property type="protein sequence ID" value="TVY58491.1"/>
    <property type="molecule type" value="Genomic_DNA"/>
</dbReference>
<proteinExistence type="predicted"/>
<dbReference type="Gene3D" id="3.60.110.10">
    <property type="entry name" value="Carbon-nitrogen hydrolase"/>
    <property type="match status" value="1"/>
</dbReference>